<gene>
    <name evidence="3" type="ORF">B5J99_03570</name>
</gene>
<dbReference type="Pfam" id="PF07143">
    <property type="entry name" value="CrtC"/>
    <property type="match status" value="1"/>
</dbReference>
<dbReference type="Proteomes" id="UP000258016">
    <property type="component" value="Chromosome"/>
</dbReference>
<proteinExistence type="predicted"/>
<reference evidence="3 4" key="1">
    <citation type="submission" date="2017-03" db="EMBL/GenBank/DDBJ databases">
        <title>Complete genome sequence of Blastomonas fulva degrading microcsystin LR.</title>
        <authorList>
            <person name="Lee H.-g."/>
            <person name="Jin L."/>
            <person name="oh H.-M."/>
        </authorList>
    </citation>
    <scope>NUCLEOTIDE SEQUENCE [LARGE SCALE GENOMIC DNA]</scope>
    <source>
        <strain evidence="3 4">T2</strain>
    </source>
</reference>
<name>A0ABM6M452_9SPHN</name>
<feature type="domain" description="AttH" evidence="2">
    <location>
        <begin position="50"/>
        <end position="221"/>
    </location>
</feature>
<feature type="signal peptide" evidence="1">
    <location>
        <begin position="1"/>
        <end position="20"/>
    </location>
</feature>
<keyword evidence="1" id="KW-0732">Signal</keyword>
<dbReference type="Pfam" id="PF17186">
    <property type="entry name" value="Lipocalin_9"/>
    <property type="match status" value="1"/>
</dbReference>
<dbReference type="SUPFAM" id="SSF159245">
    <property type="entry name" value="AttH-like"/>
    <property type="match status" value="1"/>
</dbReference>
<protein>
    <submittedName>
        <fullName evidence="3">Carotenoid 1,2-hydratase</fullName>
    </submittedName>
</protein>
<dbReference type="PANTHER" id="PTHR38591">
    <property type="entry name" value="HYDROLASE"/>
    <property type="match status" value="1"/>
</dbReference>
<dbReference type="GeneID" id="303484648"/>
<dbReference type="PANTHER" id="PTHR38591:SF1">
    <property type="entry name" value="BLL1000 PROTEIN"/>
    <property type="match status" value="1"/>
</dbReference>
<dbReference type="EMBL" id="CP020083">
    <property type="protein sequence ID" value="ASR50661.1"/>
    <property type="molecule type" value="Genomic_DNA"/>
</dbReference>
<dbReference type="RefSeq" id="WP_117351491.1">
    <property type="nucleotide sequence ID" value="NZ_CP020083.1"/>
</dbReference>
<accession>A0ABM6M452</accession>
<dbReference type="InterPro" id="IPR023374">
    <property type="entry name" value="AttH-like_dom_sf"/>
</dbReference>
<feature type="chain" id="PRO_5046728394" evidence="1">
    <location>
        <begin position="21"/>
        <end position="358"/>
    </location>
</feature>
<evidence type="ECO:0000313" key="4">
    <source>
        <dbReference type="Proteomes" id="UP000258016"/>
    </source>
</evidence>
<dbReference type="InterPro" id="IPR010791">
    <property type="entry name" value="AttH_dom"/>
</dbReference>
<evidence type="ECO:0000259" key="2">
    <source>
        <dbReference type="Pfam" id="PF07143"/>
    </source>
</evidence>
<dbReference type="Gene3D" id="2.40.370.10">
    <property type="entry name" value="AttH-like domain"/>
    <property type="match status" value="2"/>
</dbReference>
<sequence length="358" mass="39059">MIRAASLSLAALALTTASVAQTPGLSYPDVTPGRAFSFPADHGAHPDFRTEWWYVTGTVKTSKGKDLGFQITFFRTRPRVDPGNPSKFAPRQVLFAHAAVSDPAIGKLLHDQRAARGGFGIAEAKVGDADVRIKDWRLARLADGRFSARIVARGFALKLTFTPTQRPILQGAGGYSRKGPEPQSASYYYSLPQLETTGTITRGSSTETVRGRSWLDREWSSRYLGGAAVGWDWTGLNFDDGAALMAFRIRGKKGRSIWAGGTFRRANGTAVTLKPGDITFTPTRTWRSKRTGATYPVAQILTIKLPEGQKRLTLTPMFADQELDARSSGLPVYWEGLVRTEGGRGYLELTGYAAPLVI</sequence>
<evidence type="ECO:0000313" key="3">
    <source>
        <dbReference type="EMBL" id="ASR50661.1"/>
    </source>
</evidence>
<evidence type="ECO:0000256" key="1">
    <source>
        <dbReference type="SAM" id="SignalP"/>
    </source>
</evidence>
<keyword evidence="4" id="KW-1185">Reference proteome</keyword>
<organism evidence="3 4">
    <name type="scientific">Blastomonas fulva</name>
    <dbReference type="NCBI Taxonomy" id="1550728"/>
    <lineage>
        <taxon>Bacteria</taxon>
        <taxon>Pseudomonadati</taxon>
        <taxon>Pseudomonadota</taxon>
        <taxon>Alphaproteobacteria</taxon>
        <taxon>Sphingomonadales</taxon>
        <taxon>Sphingomonadaceae</taxon>
        <taxon>Blastomonas</taxon>
    </lineage>
</organism>